<dbReference type="Gene3D" id="3.40.50.2000">
    <property type="entry name" value="Glycogen Phosphorylase B"/>
    <property type="match status" value="2"/>
</dbReference>
<dbReference type="InterPro" id="IPR020004">
    <property type="entry name" value="UDP-GlcNAc_Epase"/>
</dbReference>
<evidence type="ECO:0000313" key="2">
    <source>
        <dbReference type="EMBL" id="KGA17342.1"/>
    </source>
</evidence>
<comment type="caution">
    <text evidence="2">The sequence shown here is derived from an EMBL/GenBank/DDBJ whole genome shotgun (WGS) entry which is preliminary data.</text>
</comment>
<protein>
    <submittedName>
        <fullName evidence="2">UDP-N-acetyl-D-glucosamine 2-epimerase</fullName>
    </submittedName>
</protein>
<reference evidence="2" key="1">
    <citation type="submission" date="2014-06" db="EMBL/GenBank/DDBJ databases">
        <title>Key roles for freshwater Actinobacteria revealed by deep metagenomic sequencing.</title>
        <authorList>
            <person name="Ghai R."/>
            <person name="Mizuno C.M."/>
            <person name="Picazo A."/>
            <person name="Camacho A."/>
            <person name="Rodriguez-Valera F."/>
        </authorList>
    </citation>
    <scope>NUCLEOTIDE SEQUENCE</scope>
</reference>
<accession>A0A094Q1T2</accession>
<dbReference type="EMBL" id="JNSL01000063">
    <property type="protein sequence ID" value="KGA17342.1"/>
    <property type="molecule type" value="Genomic_DNA"/>
</dbReference>
<sequence>MSSSRHIAFLTGTRADYGKIKPLILAAHENGFRVSVFATGMHLLPQFGRTIKEVRRTLPKDITIVPFKNQVENDTMDVVVAKTITGLSAFLTKMQPDLIAIHGDRPEALAGAITGALRNTRVVHIEGGELSGTIDGIIRHAVSKMSHVHLVANDEARARLIQLGEASASIHVIGSPDLDIMMSPALPTLKKARARYKIDFDEYQVAIFHPVTTDLDASKHAAKEFVAALIESGRNYVVIHPNNDTGHEHILREYELLREIPQRFRIFESLRFEYFLTLLRNAQALVGNSSAGIREAPIYGVPSVDVGDRQRGRYDGPSIFPCPPNRAEIKAALDSAVAAPRVPQLGSFGDGRSSEHFVQLLKTGQLFDAPVDKVFVDLKDVM</sequence>
<dbReference type="Pfam" id="PF02350">
    <property type="entry name" value="Epimerase_2"/>
    <property type="match status" value="1"/>
</dbReference>
<proteinExistence type="predicted"/>
<dbReference type="PANTHER" id="PTHR43174:SF3">
    <property type="entry name" value="UDP-N-ACETYLGLUCOSAMINE 2-EPIMERASE"/>
    <property type="match status" value="1"/>
</dbReference>
<organism evidence="2">
    <name type="scientific">freshwater metagenome</name>
    <dbReference type="NCBI Taxonomy" id="449393"/>
    <lineage>
        <taxon>unclassified sequences</taxon>
        <taxon>metagenomes</taxon>
        <taxon>ecological metagenomes</taxon>
    </lineage>
</organism>
<dbReference type="SUPFAM" id="SSF53756">
    <property type="entry name" value="UDP-Glycosyltransferase/glycogen phosphorylase"/>
    <property type="match status" value="1"/>
</dbReference>
<evidence type="ECO:0000259" key="1">
    <source>
        <dbReference type="Pfam" id="PF02350"/>
    </source>
</evidence>
<gene>
    <name evidence="2" type="ORF">GM51_10560</name>
</gene>
<dbReference type="GO" id="GO:0006047">
    <property type="term" value="P:UDP-N-acetylglucosamine metabolic process"/>
    <property type="evidence" value="ECO:0007669"/>
    <property type="project" value="InterPro"/>
</dbReference>
<feature type="domain" description="UDP-N-acetylglucosamine 2-epimerase" evidence="1">
    <location>
        <begin position="28"/>
        <end position="362"/>
    </location>
</feature>
<dbReference type="InterPro" id="IPR003331">
    <property type="entry name" value="UDP_GlcNAc_Epimerase_2_dom"/>
</dbReference>
<dbReference type="PANTHER" id="PTHR43174">
    <property type="entry name" value="UDP-N-ACETYLGLUCOSAMINE 2-EPIMERASE"/>
    <property type="match status" value="1"/>
</dbReference>
<dbReference type="GO" id="GO:0004553">
    <property type="term" value="F:hydrolase activity, hydrolyzing O-glycosyl compounds"/>
    <property type="evidence" value="ECO:0007669"/>
    <property type="project" value="InterPro"/>
</dbReference>
<dbReference type="NCBIfam" id="TIGR03568">
    <property type="entry name" value="NeuC_NnaA"/>
    <property type="match status" value="1"/>
</dbReference>
<dbReference type="InterPro" id="IPR029767">
    <property type="entry name" value="WecB-like"/>
</dbReference>
<name>A0A094Q1T2_9ZZZZ</name>
<dbReference type="AlphaFoldDB" id="A0A094Q1T2"/>